<evidence type="ECO:0000313" key="1">
    <source>
        <dbReference type="EMBL" id="JAH76656.1"/>
    </source>
</evidence>
<name>A0A0E9VF63_ANGAN</name>
<accession>A0A0E9VF63</accession>
<reference evidence="1" key="2">
    <citation type="journal article" date="2015" name="Fish Shellfish Immunol.">
        <title>Early steps in the European eel (Anguilla anguilla)-Vibrio vulnificus interaction in the gills: Role of the RtxA13 toxin.</title>
        <authorList>
            <person name="Callol A."/>
            <person name="Pajuelo D."/>
            <person name="Ebbesson L."/>
            <person name="Teles M."/>
            <person name="MacKenzie S."/>
            <person name="Amaro C."/>
        </authorList>
    </citation>
    <scope>NUCLEOTIDE SEQUENCE</scope>
</reference>
<proteinExistence type="predicted"/>
<dbReference type="AlphaFoldDB" id="A0A0E9VF63"/>
<reference evidence="1" key="1">
    <citation type="submission" date="2014-11" db="EMBL/GenBank/DDBJ databases">
        <authorList>
            <person name="Amaro Gonzalez C."/>
        </authorList>
    </citation>
    <scope>NUCLEOTIDE SEQUENCE</scope>
</reference>
<organism evidence="1">
    <name type="scientific">Anguilla anguilla</name>
    <name type="common">European freshwater eel</name>
    <name type="synonym">Muraena anguilla</name>
    <dbReference type="NCBI Taxonomy" id="7936"/>
    <lineage>
        <taxon>Eukaryota</taxon>
        <taxon>Metazoa</taxon>
        <taxon>Chordata</taxon>
        <taxon>Craniata</taxon>
        <taxon>Vertebrata</taxon>
        <taxon>Euteleostomi</taxon>
        <taxon>Actinopterygii</taxon>
        <taxon>Neopterygii</taxon>
        <taxon>Teleostei</taxon>
        <taxon>Anguilliformes</taxon>
        <taxon>Anguillidae</taxon>
        <taxon>Anguilla</taxon>
    </lineage>
</organism>
<dbReference type="EMBL" id="GBXM01031921">
    <property type="protein sequence ID" value="JAH76656.1"/>
    <property type="molecule type" value="Transcribed_RNA"/>
</dbReference>
<protein>
    <submittedName>
        <fullName evidence="1">Uncharacterized protein</fullName>
    </submittedName>
</protein>
<sequence>MIEISEMYDKNACFTWNLSGQHRAKQSGVNMCRLLSELTYQ</sequence>